<reference evidence="9" key="1">
    <citation type="submission" date="2025-08" db="UniProtKB">
        <authorList>
            <consortium name="Ensembl"/>
        </authorList>
    </citation>
    <scope>IDENTIFICATION</scope>
</reference>
<dbReference type="PROSITE" id="PS00375">
    <property type="entry name" value="UDPGT"/>
    <property type="match status" value="1"/>
</dbReference>
<keyword evidence="2 7" id="KW-0328">Glycosyltransferase</keyword>
<evidence type="ECO:0000313" key="10">
    <source>
        <dbReference type="Proteomes" id="UP000261600"/>
    </source>
</evidence>
<dbReference type="EC" id="2.4.1.17" evidence="8"/>
<dbReference type="AlphaFoldDB" id="A0A3Q3IRS0"/>
<feature type="transmembrane region" description="Helical" evidence="8">
    <location>
        <begin position="491"/>
        <end position="513"/>
    </location>
</feature>
<evidence type="ECO:0000256" key="5">
    <source>
        <dbReference type="ARBA" id="ARBA00022989"/>
    </source>
</evidence>
<comment type="subcellular location">
    <subcellularLocation>
        <location evidence="8">Membrane</location>
        <topology evidence="8">Single-pass membrane protein</topology>
    </subcellularLocation>
</comment>
<dbReference type="SUPFAM" id="SSF53756">
    <property type="entry name" value="UDP-Glycosyltransferase/glycogen phosphorylase"/>
    <property type="match status" value="1"/>
</dbReference>
<comment type="similarity">
    <text evidence="1 7">Belongs to the UDP-glycosyltransferase family.</text>
</comment>
<feature type="signal peptide" evidence="8">
    <location>
        <begin position="1"/>
        <end position="21"/>
    </location>
</feature>
<evidence type="ECO:0000256" key="3">
    <source>
        <dbReference type="ARBA" id="ARBA00022679"/>
    </source>
</evidence>
<dbReference type="PANTHER" id="PTHR48043:SF52">
    <property type="entry name" value="UDP GLUCURONOSYLTRANSFERASE 5 FAMILY POLYPEPTIDE B1-RELATED"/>
    <property type="match status" value="1"/>
</dbReference>
<reference evidence="9" key="2">
    <citation type="submission" date="2025-09" db="UniProtKB">
        <authorList>
            <consortium name="Ensembl"/>
        </authorList>
    </citation>
    <scope>IDENTIFICATION</scope>
</reference>
<evidence type="ECO:0000256" key="6">
    <source>
        <dbReference type="ARBA" id="ARBA00023136"/>
    </source>
</evidence>
<keyword evidence="5 8" id="KW-1133">Transmembrane helix</keyword>
<evidence type="ECO:0000256" key="7">
    <source>
        <dbReference type="RuleBase" id="RU003718"/>
    </source>
</evidence>
<evidence type="ECO:0000256" key="2">
    <source>
        <dbReference type="ARBA" id="ARBA00022676"/>
    </source>
</evidence>
<dbReference type="CDD" id="cd03784">
    <property type="entry name" value="GT1_Gtf-like"/>
    <property type="match status" value="1"/>
</dbReference>
<dbReference type="FunFam" id="3.40.50.2000:FF:000203">
    <property type="entry name" value="UDP-glucuronosyltransferase"/>
    <property type="match status" value="1"/>
</dbReference>
<dbReference type="InterPro" id="IPR002213">
    <property type="entry name" value="UDP_glucos_trans"/>
</dbReference>
<organism evidence="9 10">
    <name type="scientific">Monopterus albus</name>
    <name type="common">Swamp eel</name>
    <dbReference type="NCBI Taxonomy" id="43700"/>
    <lineage>
        <taxon>Eukaryota</taxon>
        <taxon>Metazoa</taxon>
        <taxon>Chordata</taxon>
        <taxon>Craniata</taxon>
        <taxon>Vertebrata</taxon>
        <taxon>Euteleostomi</taxon>
        <taxon>Actinopterygii</taxon>
        <taxon>Neopterygii</taxon>
        <taxon>Teleostei</taxon>
        <taxon>Neoteleostei</taxon>
        <taxon>Acanthomorphata</taxon>
        <taxon>Anabantaria</taxon>
        <taxon>Synbranchiformes</taxon>
        <taxon>Synbranchidae</taxon>
        <taxon>Monopterus</taxon>
    </lineage>
</organism>
<feature type="chain" id="PRO_5018376662" description="UDP-glucuronosyltransferase" evidence="8">
    <location>
        <begin position="22"/>
        <end position="526"/>
    </location>
</feature>
<evidence type="ECO:0000256" key="4">
    <source>
        <dbReference type="ARBA" id="ARBA00022692"/>
    </source>
</evidence>
<keyword evidence="8" id="KW-0732">Signal</keyword>
<proteinExistence type="inferred from homology"/>
<dbReference type="InterPro" id="IPR050271">
    <property type="entry name" value="UDP-glycosyltransferase"/>
</dbReference>
<dbReference type="Proteomes" id="UP000261600">
    <property type="component" value="Unplaced"/>
</dbReference>
<protein>
    <recommendedName>
        <fullName evidence="8">UDP-glucuronosyltransferase</fullName>
        <ecNumber evidence="8">2.4.1.17</ecNumber>
    </recommendedName>
</protein>
<keyword evidence="10" id="KW-1185">Reference proteome</keyword>
<dbReference type="Gene3D" id="3.40.50.2000">
    <property type="entry name" value="Glycogen Phosphorylase B"/>
    <property type="match status" value="2"/>
</dbReference>
<dbReference type="PANTHER" id="PTHR48043">
    <property type="entry name" value="EG:EG0003.4 PROTEIN-RELATED"/>
    <property type="match status" value="1"/>
</dbReference>
<dbReference type="InterPro" id="IPR035595">
    <property type="entry name" value="UDP_glycos_trans_CS"/>
</dbReference>
<keyword evidence="4 8" id="KW-0812">Transmembrane</keyword>
<evidence type="ECO:0000313" key="9">
    <source>
        <dbReference type="Ensembl" id="ENSMALP00000007818.1"/>
    </source>
</evidence>
<dbReference type="STRING" id="43700.ENSMALP00000007818"/>
<dbReference type="Ensembl" id="ENSMALT00000007984.1">
    <property type="protein sequence ID" value="ENSMALP00000007818.1"/>
    <property type="gene ID" value="ENSMALG00000005559.1"/>
</dbReference>
<keyword evidence="6 8" id="KW-0472">Membrane</keyword>
<evidence type="ECO:0000256" key="1">
    <source>
        <dbReference type="ARBA" id="ARBA00009995"/>
    </source>
</evidence>
<sequence>MYRTNLVAFAVLFCSSASVNGGKVLVFPVDGSHWINMKVIIEELHSRGHEITVLRPSDTWYIKPESPHYKSITMNNIAGFDREQFGPFLINMLRMQREGASLWTQISLEYEVMMQLYQVNKNLLQMVGEIFENTELMQSLHDAKYDLFLADPAVGGGVFLGHRMGLPLVFNVKWTSQGDAHQAIAPSPLSYVPIPGTKLTDKMIFTQRVKNFMYYLFLCFQIWYMADSIYEPFVHHYFGSDVHYMELFQAADIWLMRSDFTFEFPRPTMPNIIYMSGFQCKPSKPLSKELDDFVQSSGEHGVIVMTLGSLVEKLPEDVTEDIAGAFAQLPQKVIWRHTGKRPSTLGNNTLLLDWLPQNDLLGHPKTRVFVAHGGTNGIQEAIYHGIPMVGLPLMFDQPYNFFRMEVRGVAKVLDFVTMNKDNFLEALKEVLYEPSYREKMKTLSNLHRDQPMKPLDRAIFWIEFVMRHKGAPHLRTESYKMSAFQYHSIDVMVFLLAVIVLLFMVFIFAVKFLRQSMFSSRKVKKE</sequence>
<comment type="catalytic activity">
    <reaction evidence="8">
        <text>glucuronate acceptor + UDP-alpha-D-glucuronate = acceptor beta-D-glucuronoside + UDP + H(+)</text>
        <dbReference type="Rhea" id="RHEA:21032"/>
        <dbReference type="ChEBI" id="CHEBI:15378"/>
        <dbReference type="ChEBI" id="CHEBI:58052"/>
        <dbReference type="ChEBI" id="CHEBI:58223"/>
        <dbReference type="ChEBI" id="CHEBI:132367"/>
        <dbReference type="ChEBI" id="CHEBI:132368"/>
        <dbReference type="EC" id="2.4.1.17"/>
    </reaction>
</comment>
<evidence type="ECO:0000256" key="8">
    <source>
        <dbReference type="RuleBase" id="RU362059"/>
    </source>
</evidence>
<dbReference type="Pfam" id="PF00201">
    <property type="entry name" value="UDPGT"/>
    <property type="match status" value="1"/>
</dbReference>
<dbReference type="GO" id="GO:0016020">
    <property type="term" value="C:membrane"/>
    <property type="evidence" value="ECO:0007669"/>
    <property type="project" value="UniProtKB-SubCell"/>
</dbReference>
<dbReference type="FunFam" id="3.40.50.2000:FF:000001">
    <property type="entry name" value="UDP-glucuronosyltransferase"/>
    <property type="match status" value="1"/>
</dbReference>
<keyword evidence="3 7" id="KW-0808">Transferase</keyword>
<name>A0A3Q3IRS0_MONAL</name>
<accession>A0A3Q3IRS0</accession>
<dbReference type="GO" id="GO:0015020">
    <property type="term" value="F:glucuronosyltransferase activity"/>
    <property type="evidence" value="ECO:0007669"/>
    <property type="project" value="UniProtKB-EC"/>
</dbReference>